<dbReference type="AlphaFoldDB" id="A0A382XDV1"/>
<feature type="compositionally biased region" description="Polar residues" evidence="1">
    <location>
        <begin position="183"/>
        <end position="192"/>
    </location>
</feature>
<name>A0A382XDV1_9ZZZZ</name>
<accession>A0A382XDV1</accession>
<gene>
    <name evidence="2" type="ORF">METZ01_LOCUS422191</name>
</gene>
<feature type="region of interest" description="Disordered" evidence="1">
    <location>
        <begin position="138"/>
        <end position="192"/>
    </location>
</feature>
<organism evidence="2">
    <name type="scientific">marine metagenome</name>
    <dbReference type="NCBI Taxonomy" id="408172"/>
    <lineage>
        <taxon>unclassified sequences</taxon>
        <taxon>metagenomes</taxon>
        <taxon>ecological metagenomes</taxon>
    </lineage>
</organism>
<protein>
    <submittedName>
        <fullName evidence="2">Uncharacterized protein</fullName>
    </submittedName>
</protein>
<reference evidence="2" key="1">
    <citation type="submission" date="2018-05" db="EMBL/GenBank/DDBJ databases">
        <authorList>
            <person name="Lanie J.A."/>
            <person name="Ng W.-L."/>
            <person name="Kazmierczak K.M."/>
            <person name="Andrzejewski T.M."/>
            <person name="Davidsen T.M."/>
            <person name="Wayne K.J."/>
            <person name="Tettelin H."/>
            <person name="Glass J.I."/>
            <person name="Rusch D."/>
            <person name="Podicherti R."/>
            <person name="Tsui H.-C.T."/>
            <person name="Winkler M.E."/>
        </authorList>
    </citation>
    <scope>NUCLEOTIDE SEQUENCE</scope>
</reference>
<sequence>GYDAEDVIQVMSSLTEEQINEEPITATLLGLGKLATGAMKAFKASKFATTAGKALGKVRKIADSPVVQNFALSKMGGRAPEERSGGRSSAPVAQYSSTDLFDIVKGQLLDEGLSEEEIRDIMLELTPEEIMNEMNQGPSTPVKNYGDSPNKPKILPNFGATRAKVRTTEKGTVIKGGKDTGKTAAQLSNENV</sequence>
<evidence type="ECO:0000256" key="1">
    <source>
        <dbReference type="SAM" id="MobiDB-lite"/>
    </source>
</evidence>
<feature type="non-terminal residue" evidence="2">
    <location>
        <position position="1"/>
    </location>
</feature>
<dbReference type="EMBL" id="UINC01167054">
    <property type="protein sequence ID" value="SVD69337.1"/>
    <property type="molecule type" value="Genomic_DNA"/>
</dbReference>
<proteinExistence type="predicted"/>
<evidence type="ECO:0000313" key="2">
    <source>
        <dbReference type="EMBL" id="SVD69337.1"/>
    </source>
</evidence>